<evidence type="ECO:0000259" key="2">
    <source>
        <dbReference type="Pfam" id="PF04195"/>
    </source>
</evidence>
<accession>A0A7H4LP62</accession>
<dbReference type="Proteomes" id="UP000280104">
    <property type="component" value="Chromosome II"/>
</dbReference>
<feature type="region of interest" description="Disordered" evidence="1">
    <location>
        <begin position="1"/>
        <end position="33"/>
    </location>
</feature>
<dbReference type="AlphaFoldDB" id="A0A7H4LP62"/>
<feature type="compositionally biased region" description="Low complexity" evidence="1">
    <location>
        <begin position="19"/>
        <end position="31"/>
    </location>
</feature>
<organism evidence="3 4">
    <name type="scientific">Triticum aestivum</name>
    <name type="common">Wheat</name>
    <dbReference type="NCBI Taxonomy" id="4565"/>
    <lineage>
        <taxon>Eukaryota</taxon>
        <taxon>Viridiplantae</taxon>
        <taxon>Streptophyta</taxon>
        <taxon>Embryophyta</taxon>
        <taxon>Tracheophyta</taxon>
        <taxon>Spermatophyta</taxon>
        <taxon>Magnoliopsida</taxon>
        <taxon>Liliopsida</taxon>
        <taxon>Poales</taxon>
        <taxon>Poaceae</taxon>
        <taxon>BOP clade</taxon>
        <taxon>Pooideae</taxon>
        <taxon>Triticodae</taxon>
        <taxon>Triticeae</taxon>
        <taxon>Triticinae</taxon>
        <taxon>Triticum</taxon>
    </lineage>
</organism>
<proteinExistence type="predicted"/>
<dbReference type="Pfam" id="PF04195">
    <property type="entry name" value="Transposase_28"/>
    <property type="match status" value="1"/>
</dbReference>
<dbReference type="EMBL" id="LS480641">
    <property type="protein sequence ID" value="SPT20401.1"/>
    <property type="molecule type" value="Genomic_DNA"/>
</dbReference>
<feature type="domain" description="Transposase (putative) gypsy type" evidence="2">
    <location>
        <begin position="83"/>
        <end position="150"/>
    </location>
</feature>
<protein>
    <recommendedName>
        <fullName evidence="2">Transposase (putative) gypsy type domain-containing protein</fullName>
    </recommendedName>
</protein>
<reference evidence="3 4" key="1">
    <citation type="submission" date="2018-05" db="EMBL/GenBank/DDBJ databases">
        <authorList>
            <person name="Thind KAUR A."/>
        </authorList>
    </citation>
    <scope>NUCLEOTIDE SEQUENCE [LARGE SCALE GENOMIC DNA]</scope>
</reference>
<feature type="compositionally biased region" description="Basic and acidic residues" evidence="1">
    <location>
        <begin position="1"/>
        <end position="13"/>
    </location>
</feature>
<dbReference type="InterPro" id="IPR007321">
    <property type="entry name" value="Transposase_28"/>
</dbReference>
<evidence type="ECO:0000313" key="3">
    <source>
        <dbReference type="EMBL" id="SPT20401.1"/>
    </source>
</evidence>
<evidence type="ECO:0000313" key="4">
    <source>
        <dbReference type="Proteomes" id="UP000280104"/>
    </source>
</evidence>
<dbReference type="PANTHER" id="PTHR33026:SF7">
    <property type="entry name" value="OS03G0100275 PROTEIN"/>
    <property type="match status" value="1"/>
</dbReference>
<dbReference type="PANTHER" id="PTHR33026">
    <property type="entry name" value="OS06G0360600 PROTEIN"/>
    <property type="match status" value="1"/>
</dbReference>
<sequence>MVKEKTAALERAKKATAKGRASSRGGSSSRSQLPRGWVQGDWICSTITEKDLADLADEGLIPHGSARLPGTESQPQPQEGECVLLATHVDRGFSLPPNPFFRGFPNFFGAQLHHFTPNSIAYLAAFVSLCENFLGCWPHWGLFKHIFTCRSQTVKKENPDDERTQVIQMCGGLGVQMRGKSAFPAMTLPDSVRGWQSTWFYCQDQSTPGQSTGLPPFSMSRVDKPSSLKVLPEEKAQVKLLMECVVQLIRDGVTGMDLLEVFLRWRIQPLQYRGHPMWMYSGTDDTTRVHPEEVGDATLERWMTAITGNKDNP</sequence>
<name>A0A7H4LP62_WHEAT</name>
<gene>
    <name evidence="3" type="ORF">CAMPLR22A2D_LOCUS5032</name>
</gene>
<evidence type="ECO:0000256" key="1">
    <source>
        <dbReference type="SAM" id="MobiDB-lite"/>
    </source>
</evidence>